<evidence type="ECO:0000313" key="1">
    <source>
        <dbReference type="EMBL" id="KJA13387.1"/>
    </source>
</evidence>
<dbReference type="Proteomes" id="UP000054270">
    <property type="component" value="Unassembled WGS sequence"/>
</dbReference>
<gene>
    <name evidence="1" type="ORF">HYPSUDRAFT_73045</name>
</gene>
<organism evidence="1 2">
    <name type="scientific">Hypholoma sublateritium (strain FD-334 SS-4)</name>
    <dbReference type="NCBI Taxonomy" id="945553"/>
    <lineage>
        <taxon>Eukaryota</taxon>
        <taxon>Fungi</taxon>
        <taxon>Dikarya</taxon>
        <taxon>Basidiomycota</taxon>
        <taxon>Agaricomycotina</taxon>
        <taxon>Agaricomycetes</taxon>
        <taxon>Agaricomycetidae</taxon>
        <taxon>Agaricales</taxon>
        <taxon>Agaricineae</taxon>
        <taxon>Strophariaceae</taxon>
        <taxon>Hypholoma</taxon>
    </lineage>
</organism>
<name>A0A0D2KFY9_HYPSF</name>
<sequence length="110" mass="11529">MHCRRSVLAAPLSVADTTILIEAIIPLEAYSSGFLYTLLSGKDGLTKIPVIGAFSAQVVLVELQIIDTPFLKLGEALVAAAHVSLTDKADAIKANITASLAAAIKAYSIY</sequence>
<protein>
    <submittedName>
        <fullName evidence="1">Uncharacterized protein</fullName>
    </submittedName>
</protein>
<keyword evidence="2" id="KW-1185">Reference proteome</keyword>
<evidence type="ECO:0000313" key="2">
    <source>
        <dbReference type="Proteomes" id="UP000054270"/>
    </source>
</evidence>
<dbReference type="OrthoDB" id="3485059at2759"/>
<dbReference type="EMBL" id="KN817747">
    <property type="protein sequence ID" value="KJA13387.1"/>
    <property type="molecule type" value="Genomic_DNA"/>
</dbReference>
<dbReference type="Gene3D" id="1.20.1280.140">
    <property type="match status" value="1"/>
</dbReference>
<dbReference type="AlphaFoldDB" id="A0A0D2KFY9"/>
<proteinExistence type="predicted"/>
<accession>A0A0D2KFY9</accession>
<reference evidence="2" key="1">
    <citation type="submission" date="2014-04" db="EMBL/GenBank/DDBJ databases">
        <title>Evolutionary Origins and Diversification of the Mycorrhizal Mutualists.</title>
        <authorList>
            <consortium name="DOE Joint Genome Institute"/>
            <consortium name="Mycorrhizal Genomics Consortium"/>
            <person name="Kohler A."/>
            <person name="Kuo A."/>
            <person name="Nagy L.G."/>
            <person name="Floudas D."/>
            <person name="Copeland A."/>
            <person name="Barry K.W."/>
            <person name="Cichocki N."/>
            <person name="Veneault-Fourrey C."/>
            <person name="LaButti K."/>
            <person name="Lindquist E.A."/>
            <person name="Lipzen A."/>
            <person name="Lundell T."/>
            <person name="Morin E."/>
            <person name="Murat C."/>
            <person name="Riley R."/>
            <person name="Ohm R."/>
            <person name="Sun H."/>
            <person name="Tunlid A."/>
            <person name="Henrissat B."/>
            <person name="Grigoriev I.V."/>
            <person name="Hibbett D.S."/>
            <person name="Martin F."/>
        </authorList>
    </citation>
    <scope>NUCLEOTIDE SEQUENCE [LARGE SCALE GENOMIC DNA]</scope>
    <source>
        <strain evidence="2">FD-334 SS-4</strain>
    </source>
</reference>